<evidence type="ECO:0000313" key="1">
    <source>
        <dbReference type="EMBL" id="MEN1761674.1"/>
    </source>
</evidence>
<organism evidence="1 2">
    <name type="scientific">Anoxynatronum sibiricum</name>
    <dbReference type="NCBI Taxonomy" id="210623"/>
    <lineage>
        <taxon>Bacteria</taxon>
        <taxon>Bacillati</taxon>
        <taxon>Bacillota</taxon>
        <taxon>Clostridia</taxon>
        <taxon>Eubacteriales</taxon>
        <taxon>Clostridiaceae</taxon>
        <taxon>Anoxynatronum</taxon>
    </lineage>
</organism>
<accession>A0ABU9W010</accession>
<keyword evidence="2" id="KW-1185">Reference proteome</keyword>
<comment type="caution">
    <text evidence="1">The sequence shown here is derived from an EMBL/GenBank/DDBJ whole genome shotgun (WGS) entry which is preliminary data.</text>
</comment>
<name>A0ABU9W010_9CLOT</name>
<proteinExistence type="predicted"/>
<sequence>MSEVDGISFVVDEDTDRQFGTVIVDFSSGFLGKRFMVNYAGGGSFRGSCS</sequence>
<protein>
    <submittedName>
        <fullName evidence="1">Uncharacterized protein</fullName>
    </submittedName>
</protein>
<reference evidence="1 2" key="1">
    <citation type="submission" date="2024-04" db="EMBL/GenBank/DDBJ databases">
        <title>Genome sequencing and metabolic network reconstruction of aminoacids and betaine degradation by Anoxynatronum sibiricum.</title>
        <authorList>
            <person name="Detkova E.N."/>
            <person name="Boltjanskaja Y.V."/>
            <person name="Mardanov A.V."/>
            <person name="Kevbrin V."/>
        </authorList>
    </citation>
    <scope>NUCLEOTIDE SEQUENCE [LARGE SCALE GENOMIC DNA]</scope>
    <source>
        <strain evidence="1 2">Z-7981</strain>
    </source>
</reference>
<dbReference type="Proteomes" id="UP001407405">
    <property type="component" value="Unassembled WGS sequence"/>
</dbReference>
<dbReference type="EMBL" id="JBCITM010000019">
    <property type="protein sequence ID" value="MEN1761674.1"/>
    <property type="molecule type" value="Genomic_DNA"/>
</dbReference>
<gene>
    <name evidence="1" type="ORF">AAIG11_14395</name>
</gene>
<evidence type="ECO:0000313" key="2">
    <source>
        <dbReference type="Proteomes" id="UP001407405"/>
    </source>
</evidence>